<sequence>MAQLPPTGSAFFSTDHQAAITHLSNFVREISIASKTSQFQARHAEEFVHYLQTIKVAPNGYENSQKRPLLDKGIKYILPCCRSMFSYAIKRRHLSPYAETPFSCLDLGRILIENAKTVSIFSPN</sequence>
<keyword evidence="2" id="KW-1185">Reference proteome</keyword>
<gene>
    <name evidence="1" type="ORF">V202x_10340</name>
</gene>
<reference evidence="1 2" key="1">
    <citation type="submission" date="2019-03" db="EMBL/GenBank/DDBJ databases">
        <title>Deep-cultivation of Planctomycetes and their phenomic and genomic characterization uncovers novel biology.</title>
        <authorList>
            <person name="Wiegand S."/>
            <person name="Jogler M."/>
            <person name="Boedeker C."/>
            <person name="Pinto D."/>
            <person name="Vollmers J."/>
            <person name="Rivas-Marin E."/>
            <person name="Kohn T."/>
            <person name="Peeters S.H."/>
            <person name="Heuer A."/>
            <person name="Rast P."/>
            <person name="Oberbeckmann S."/>
            <person name="Bunk B."/>
            <person name="Jeske O."/>
            <person name="Meyerdierks A."/>
            <person name="Storesund J.E."/>
            <person name="Kallscheuer N."/>
            <person name="Luecker S."/>
            <person name="Lage O.M."/>
            <person name="Pohl T."/>
            <person name="Merkel B.J."/>
            <person name="Hornburger P."/>
            <person name="Mueller R.-W."/>
            <person name="Bruemmer F."/>
            <person name="Labrenz M."/>
            <person name="Spormann A.M."/>
            <person name="Op den Camp H."/>
            <person name="Overmann J."/>
            <person name="Amann R."/>
            <person name="Jetten M.S.M."/>
            <person name="Mascher T."/>
            <person name="Medema M.H."/>
            <person name="Devos D.P."/>
            <person name="Kaster A.-K."/>
            <person name="Ovreas L."/>
            <person name="Rohde M."/>
            <person name="Galperin M.Y."/>
            <person name="Jogler C."/>
        </authorList>
    </citation>
    <scope>NUCLEOTIDE SEQUENCE [LARGE SCALE GENOMIC DNA]</scope>
    <source>
        <strain evidence="1 2">V202</strain>
    </source>
</reference>
<protein>
    <submittedName>
        <fullName evidence="1">Uncharacterized protein</fullName>
    </submittedName>
</protein>
<dbReference type="AlphaFoldDB" id="A0A517WQZ5"/>
<proteinExistence type="predicted"/>
<accession>A0A517WQZ5</accession>
<dbReference type="RefSeq" id="WP_145171790.1">
    <property type="nucleotide sequence ID" value="NZ_CP037422.1"/>
</dbReference>
<dbReference type="OrthoDB" id="211066at2"/>
<evidence type="ECO:0000313" key="2">
    <source>
        <dbReference type="Proteomes" id="UP000318384"/>
    </source>
</evidence>
<name>A0A517WQZ5_9PLAN</name>
<organism evidence="1 2">
    <name type="scientific">Gimesia aquarii</name>
    <dbReference type="NCBI Taxonomy" id="2527964"/>
    <lineage>
        <taxon>Bacteria</taxon>
        <taxon>Pseudomonadati</taxon>
        <taxon>Planctomycetota</taxon>
        <taxon>Planctomycetia</taxon>
        <taxon>Planctomycetales</taxon>
        <taxon>Planctomycetaceae</taxon>
        <taxon>Gimesia</taxon>
    </lineage>
</organism>
<dbReference type="EMBL" id="CP037422">
    <property type="protein sequence ID" value="QDU07674.1"/>
    <property type="molecule type" value="Genomic_DNA"/>
</dbReference>
<dbReference type="Proteomes" id="UP000318384">
    <property type="component" value="Chromosome"/>
</dbReference>
<evidence type="ECO:0000313" key="1">
    <source>
        <dbReference type="EMBL" id="QDU07674.1"/>
    </source>
</evidence>